<dbReference type="PROSITE" id="PS50531">
    <property type="entry name" value="HTH_IS21"/>
    <property type="match status" value="1"/>
</dbReference>
<keyword evidence="3" id="KW-0238">DNA-binding</keyword>
<dbReference type="NCBIfam" id="NF033546">
    <property type="entry name" value="transpos_IS21"/>
    <property type="match status" value="1"/>
</dbReference>
<dbReference type="RefSeq" id="WP_338059408.1">
    <property type="nucleotide sequence ID" value="NZ_BAABDE010000016.1"/>
</dbReference>
<dbReference type="InterPro" id="IPR054353">
    <property type="entry name" value="IstA-like_C"/>
</dbReference>
<evidence type="ECO:0000256" key="4">
    <source>
        <dbReference type="ARBA" id="ARBA00023172"/>
    </source>
</evidence>
<dbReference type="Pfam" id="PF22483">
    <property type="entry name" value="Mu-transpos_C_2"/>
    <property type="match status" value="1"/>
</dbReference>
<comment type="similarity">
    <text evidence="1">Belongs to the transposase IS21/IS408/IS1162 family.</text>
</comment>
<keyword evidence="8" id="KW-1185">Reference proteome</keyword>
<keyword evidence="2" id="KW-0815">Transposition</keyword>
<accession>A0ABP7HLT1</accession>
<proteinExistence type="inferred from homology"/>
<evidence type="ECO:0000256" key="3">
    <source>
        <dbReference type="ARBA" id="ARBA00023125"/>
    </source>
</evidence>
<evidence type="ECO:0000256" key="5">
    <source>
        <dbReference type="SAM" id="MobiDB-lite"/>
    </source>
</evidence>
<sequence>MGNSQSKVELYAAIRKDHLLGMSMRSLQRVHNVTWRTVRRALDGKWPEPRKKSRRQESRLDPYKPLIDAMLRADLDAPPKQRHTAQRIFDRLVEGHEARDISYCMVRLYVKDRRREIRRKAGVGPEAMFVPQRHLPGVEAEVDFGDVHIVLAGEPARVFLFSLRLSYSGKAVHRVFASCGQEAFLEGHEHAFRRLGGVPRGKIRYDDLRAAVERVLGLGRARVESDRWTAFRSHWGIDAFYCRPGIEGAHEKGGVEGQIGYYRRNHFVPVPEVASLAELNELVDRWDLEDEGRRLRSRTRTIGESFAGEQPLLRPLPREVFETGRWFTPRVNRFGQITVRSNAYSVPVRFIGRQLRVLLHANDLAVYDGRTEVARHERLSGRGGSRLVLDHYLEALLRKPGAFPGSTPLEQARSAGRFTPVHDRWWTAACAAHGDAAGTRALIEVLLLARHMEHEHVVAGLAAAFRAGALTADAVALEARKAAEGDSGELPAPVPGTGRAEGPAATVTFLSDWRLSHLPPDNRPLPSVAHYDQLLNRHGRRTGNEKEGS</sequence>
<comment type="caution">
    <text evidence="7">The sequence shown here is derived from an EMBL/GenBank/DDBJ whole genome shotgun (WGS) entry which is preliminary data.</text>
</comment>
<dbReference type="PANTHER" id="PTHR35004:SF7">
    <property type="entry name" value="INTEGRASE PROTEIN"/>
    <property type="match status" value="1"/>
</dbReference>
<reference evidence="8" key="1">
    <citation type="journal article" date="2019" name="Int. J. Syst. Evol. Microbiol.">
        <title>The Global Catalogue of Microorganisms (GCM) 10K type strain sequencing project: providing services to taxonomists for standard genome sequencing and annotation.</title>
        <authorList>
            <consortium name="The Broad Institute Genomics Platform"/>
            <consortium name="The Broad Institute Genome Sequencing Center for Infectious Disease"/>
            <person name="Wu L."/>
            <person name="Ma J."/>
        </authorList>
    </citation>
    <scope>NUCLEOTIDE SEQUENCE [LARGE SCALE GENOMIC DNA]</scope>
    <source>
        <strain evidence="8">JCM 17138</strain>
    </source>
</reference>
<dbReference type="InterPro" id="IPR017894">
    <property type="entry name" value="HTH_IS21_transposase_type"/>
</dbReference>
<dbReference type="Proteomes" id="UP001501009">
    <property type="component" value="Unassembled WGS sequence"/>
</dbReference>
<evidence type="ECO:0000259" key="6">
    <source>
        <dbReference type="PROSITE" id="PS50531"/>
    </source>
</evidence>
<evidence type="ECO:0000256" key="2">
    <source>
        <dbReference type="ARBA" id="ARBA00022578"/>
    </source>
</evidence>
<dbReference type="PANTHER" id="PTHR35004">
    <property type="entry name" value="TRANSPOSASE RV3428C-RELATED"/>
    <property type="match status" value="1"/>
</dbReference>
<gene>
    <name evidence="7" type="primary">istA</name>
    <name evidence="7" type="ORF">GCM10022403_034030</name>
</gene>
<feature type="domain" description="HTH IS21-type" evidence="6">
    <location>
        <begin position="9"/>
        <end position="71"/>
    </location>
</feature>
<feature type="region of interest" description="Disordered" evidence="5">
    <location>
        <begin position="481"/>
        <end position="502"/>
    </location>
</feature>
<keyword evidence="4" id="KW-0233">DNA recombination</keyword>
<dbReference type="EMBL" id="BAABDE010000016">
    <property type="protein sequence ID" value="GAA3797312.1"/>
    <property type="molecule type" value="Genomic_DNA"/>
</dbReference>
<name>A0ABP7HLT1_9ACTN</name>
<evidence type="ECO:0000313" key="7">
    <source>
        <dbReference type="EMBL" id="GAA3797312.1"/>
    </source>
</evidence>
<organism evidence="7 8">
    <name type="scientific">Streptomyces coacervatus</name>
    <dbReference type="NCBI Taxonomy" id="647381"/>
    <lineage>
        <taxon>Bacteria</taxon>
        <taxon>Bacillati</taxon>
        <taxon>Actinomycetota</taxon>
        <taxon>Actinomycetes</taxon>
        <taxon>Kitasatosporales</taxon>
        <taxon>Streptomycetaceae</taxon>
        <taxon>Streptomyces</taxon>
    </lineage>
</organism>
<evidence type="ECO:0000256" key="1">
    <source>
        <dbReference type="ARBA" id="ARBA00009277"/>
    </source>
</evidence>
<protein>
    <submittedName>
        <fullName evidence="7">IS21 family transposase</fullName>
    </submittedName>
</protein>
<feature type="region of interest" description="Disordered" evidence="5">
    <location>
        <begin position="519"/>
        <end position="549"/>
    </location>
</feature>
<evidence type="ECO:0000313" key="8">
    <source>
        <dbReference type="Proteomes" id="UP001501009"/>
    </source>
</evidence>